<reference evidence="13" key="1">
    <citation type="submission" date="2016-10" db="EMBL/GenBank/DDBJ databases">
        <authorList>
            <person name="Varghese N."/>
            <person name="Submissions S."/>
        </authorList>
    </citation>
    <scope>NUCLEOTIDE SEQUENCE [LARGE SCALE GENOMIC DNA]</scope>
    <source>
        <strain evidence="13">DSM 25157</strain>
    </source>
</reference>
<feature type="transmembrane region" description="Helical" evidence="9">
    <location>
        <begin position="47"/>
        <end position="65"/>
    </location>
</feature>
<protein>
    <recommendedName>
        <fullName evidence="9">TRAP transporter small permease protein</fullName>
    </recommendedName>
</protein>
<evidence type="ECO:0000256" key="2">
    <source>
        <dbReference type="ARBA" id="ARBA00022448"/>
    </source>
</evidence>
<evidence type="ECO:0000259" key="11">
    <source>
        <dbReference type="Pfam" id="PF04290"/>
    </source>
</evidence>
<comment type="subunit">
    <text evidence="9">The complex comprises the extracytoplasmic solute receptor protein and the two transmembrane proteins.</text>
</comment>
<dbReference type="GeneID" id="34233538"/>
<evidence type="ECO:0000313" key="12">
    <source>
        <dbReference type="EMBL" id="SEA03216.1"/>
    </source>
</evidence>
<dbReference type="AlphaFoldDB" id="A0A1H3XV09"/>
<dbReference type="GO" id="GO:0005886">
    <property type="term" value="C:plasma membrane"/>
    <property type="evidence" value="ECO:0007669"/>
    <property type="project" value="UniProtKB-SubCell"/>
</dbReference>
<feature type="transmembrane region" description="Helical" evidence="9">
    <location>
        <begin position="86"/>
        <end position="103"/>
    </location>
</feature>
<keyword evidence="4 9" id="KW-0997">Cell inner membrane</keyword>
<proteinExistence type="inferred from homology"/>
<evidence type="ECO:0000256" key="8">
    <source>
        <dbReference type="ARBA" id="ARBA00038436"/>
    </source>
</evidence>
<dbReference type="PANTHER" id="PTHR35011">
    <property type="entry name" value="2,3-DIKETO-L-GULONATE TRAP TRANSPORTER SMALL PERMEASE PROTEIN YIAM"/>
    <property type="match status" value="1"/>
</dbReference>
<organism evidence="12 13">
    <name type="scientific">Acidovorax soli</name>
    <dbReference type="NCBI Taxonomy" id="592050"/>
    <lineage>
        <taxon>Bacteria</taxon>
        <taxon>Pseudomonadati</taxon>
        <taxon>Pseudomonadota</taxon>
        <taxon>Betaproteobacteria</taxon>
        <taxon>Burkholderiales</taxon>
        <taxon>Comamonadaceae</taxon>
        <taxon>Acidovorax</taxon>
    </lineage>
</organism>
<evidence type="ECO:0000256" key="3">
    <source>
        <dbReference type="ARBA" id="ARBA00022475"/>
    </source>
</evidence>
<evidence type="ECO:0000256" key="9">
    <source>
        <dbReference type="RuleBase" id="RU369079"/>
    </source>
</evidence>
<feature type="region of interest" description="Disordered" evidence="10">
    <location>
        <begin position="183"/>
        <end position="202"/>
    </location>
</feature>
<evidence type="ECO:0000256" key="5">
    <source>
        <dbReference type="ARBA" id="ARBA00022692"/>
    </source>
</evidence>
<comment type="function">
    <text evidence="9">Part of the tripartite ATP-independent periplasmic (TRAP) transport system.</text>
</comment>
<evidence type="ECO:0000256" key="4">
    <source>
        <dbReference type="ARBA" id="ARBA00022519"/>
    </source>
</evidence>
<comment type="similarity">
    <text evidence="8 9">Belongs to the TRAP transporter small permease family.</text>
</comment>
<dbReference type="InterPro" id="IPR007387">
    <property type="entry name" value="TRAP_DctQ"/>
</dbReference>
<feature type="transmembrane region" description="Helical" evidence="9">
    <location>
        <begin position="12"/>
        <end position="35"/>
    </location>
</feature>
<evidence type="ECO:0000256" key="1">
    <source>
        <dbReference type="ARBA" id="ARBA00004429"/>
    </source>
</evidence>
<dbReference type="GO" id="GO:0022857">
    <property type="term" value="F:transmembrane transporter activity"/>
    <property type="evidence" value="ECO:0007669"/>
    <property type="project" value="UniProtKB-UniRule"/>
</dbReference>
<keyword evidence="13" id="KW-1185">Reference proteome</keyword>
<accession>A0A1H3XV09</accession>
<evidence type="ECO:0000256" key="6">
    <source>
        <dbReference type="ARBA" id="ARBA00022989"/>
    </source>
</evidence>
<evidence type="ECO:0000256" key="10">
    <source>
        <dbReference type="SAM" id="MobiDB-lite"/>
    </source>
</evidence>
<keyword evidence="2 9" id="KW-0813">Transport</keyword>
<evidence type="ECO:0000256" key="7">
    <source>
        <dbReference type="ARBA" id="ARBA00023136"/>
    </source>
</evidence>
<dbReference type="Pfam" id="PF04290">
    <property type="entry name" value="DctQ"/>
    <property type="match status" value="1"/>
</dbReference>
<feature type="domain" description="Tripartite ATP-independent periplasmic transporters DctQ component" evidence="11">
    <location>
        <begin position="23"/>
        <end position="152"/>
    </location>
</feature>
<dbReference type="InterPro" id="IPR055348">
    <property type="entry name" value="DctQ"/>
</dbReference>
<dbReference type="STRING" id="592050.SAMN05421875_104144"/>
<dbReference type="RefSeq" id="WP_060985978.1">
    <property type="nucleotide sequence ID" value="NZ_CAXIQL010000017.1"/>
</dbReference>
<comment type="subcellular location">
    <subcellularLocation>
        <location evidence="1 9">Cell inner membrane</location>
        <topology evidence="1 9">Multi-pass membrane protein</topology>
    </subcellularLocation>
</comment>
<sequence>MRKIIDIYCGIFEFLIALMLALMVILVFGNVVLRYGFNSGIAISEEVARWLFIWITFLGAVVALRERAHLGVDMLVSRLPVAGKKLCLAASYACMLYILWLLYEGSLAQVRINWDTEAPVTGASMAIVYAAGAVFAVCAALILLTDGVRLLTGRMSVDELVAIQESEEAGALAQALGPHGSLGALGTSPAAPAGGSQHSTRS</sequence>
<name>A0A1H3XV09_9BURK</name>
<gene>
    <name evidence="12" type="ORF">SAMN05421875_104144</name>
</gene>
<dbReference type="PANTHER" id="PTHR35011:SF2">
    <property type="entry name" value="2,3-DIKETO-L-GULONATE TRAP TRANSPORTER SMALL PERMEASE PROTEIN YIAM"/>
    <property type="match status" value="1"/>
</dbReference>
<feature type="transmembrane region" description="Helical" evidence="9">
    <location>
        <begin position="123"/>
        <end position="145"/>
    </location>
</feature>
<keyword evidence="6 9" id="KW-1133">Transmembrane helix</keyword>
<dbReference type="GO" id="GO:0015740">
    <property type="term" value="P:C4-dicarboxylate transport"/>
    <property type="evidence" value="ECO:0007669"/>
    <property type="project" value="TreeGrafter"/>
</dbReference>
<dbReference type="Proteomes" id="UP000199002">
    <property type="component" value="Unassembled WGS sequence"/>
</dbReference>
<keyword evidence="3" id="KW-1003">Cell membrane</keyword>
<keyword evidence="7 9" id="KW-0472">Membrane</keyword>
<dbReference type="EMBL" id="FNQJ01000004">
    <property type="protein sequence ID" value="SEA03216.1"/>
    <property type="molecule type" value="Genomic_DNA"/>
</dbReference>
<keyword evidence="5 9" id="KW-0812">Transmembrane</keyword>
<evidence type="ECO:0000313" key="13">
    <source>
        <dbReference type="Proteomes" id="UP000199002"/>
    </source>
</evidence>